<evidence type="ECO:0008006" key="5">
    <source>
        <dbReference type="Google" id="ProtNLM"/>
    </source>
</evidence>
<keyword evidence="2" id="KW-0812">Transmembrane</keyword>
<dbReference type="InterPro" id="IPR005754">
    <property type="entry name" value="Sortase"/>
</dbReference>
<evidence type="ECO:0000313" key="3">
    <source>
        <dbReference type="EMBL" id="OGD78613.1"/>
    </source>
</evidence>
<evidence type="ECO:0000256" key="1">
    <source>
        <dbReference type="ARBA" id="ARBA00022801"/>
    </source>
</evidence>
<comment type="caution">
    <text evidence="3">The sequence shown here is derived from an EMBL/GenBank/DDBJ whole genome shotgun (WGS) entry which is preliminary data.</text>
</comment>
<gene>
    <name evidence="3" type="ORF">A2368_01120</name>
</gene>
<dbReference type="AlphaFoldDB" id="A0A1F5FGC0"/>
<keyword evidence="2" id="KW-1133">Transmembrane helix</keyword>
<dbReference type="EMBL" id="MFAM01000040">
    <property type="protein sequence ID" value="OGD78613.1"/>
    <property type="molecule type" value="Genomic_DNA"/>
</dbReference>
<sequence length="251" mass="27593">MPLYVYQKQLPEAPRSSVFSLPSLKFRFNFHPLPFLASIAGLVLIGTVVYPLLSYEIVSRDAPIPTTTQGLIIPSVDLDGNIDVLASGPVVVGNVDFTKASNWFATTPTNTPGEIISYNISIPKLKIENAVVIYGSDDLSKQLIQYPDTAMPGTLGSPVIFGHSILPQFYNPKNYMSIFSLLPTLNKGDTIVVAYDDIVYTYAVTDKHEVFPTDLSPLEQQYDSKKLKLITCVPPGLKLRRLVVTADLVSQ</sequence>
<evidence type="ECO:0000256" key="2">
    <source>
        <dbReference type="SAM" id="Phobius"/>
    </source>
</evidence>
<protein>
    <recommendedName>
        <fullName evidence="5">Sortase</fullName>
    </recommendedName>
</protein>
<dbReference type="GO" id="GO:0016787">
    <property type="term" value="F:hydrolase activity"/>
    <property type="evidence" value="ECO:0007669"/>
    <property type="project" value="UniProtKB-KW"/>
</dbReference>
<name>A0A1F5FGC0_9BACT</name>
<dbReference type="Pfam" id="PF04203">
    <property type="entry name" value="Sortase"/>
    <property type="match status" value="1"/>
</dbReference>
<dbReference type="NCBIfam" id="TIGR01076">
    <property type="entry name" value="sortase_fam"/>
    <property type="match status" value="1"/>
</dbReference>
<keyword evidence="2" id="KW-0472">Membrane</keyword>
<proteinExistence type="predicted"/>
<reference evidence="3 4" key="1">
    <citation type="journal article" date="2016" name="Nat. Commun.">
        <title>Thousands of microbial genomes shed light on interconnected biogeochemical processes in an aquifer system.</title>
        <authorList>
            <person name="Anantharaman K."/>
            <person name="Brown C.T."/>
            <person name="Hug L.A."/>
            <person name="Sharon I."/>
            <person name="Castelle C.J."/>
            <person name="Probst A.J."/>
            <person name="Thomas B.C."/>
            <person name="Singh A."/>
            <person name="Wilkins M.J."/>
            <person name="Karaoz U."/>
            <person name="Brodie E.L."/>
            <person name="Williams K.H."/>
            <person name="Hubbard S.S."/>
            <person name="Banfield J.F."/>
        </authorList>
    </citation>
    <scope>NUCLEOTIDE SEQUENCE [LARGE SCALE GENOMIC DNA]</scope>
</reference>
<dbReference type="SUPFAM" id="SSF63817">
    <property type="entry name" value="Sortase"/>
    <property type="match status" value="1"/>
</dbReference>
<accession>A0A1F5FGC0</accession>
<dbReference type="Proteomes" id="UP000176682">
    <property type="component" value="Unassembled WGS sequence"/>
</dbReference>
<feature type="transmembrane region" description="Helical" evidence="2">
    <location>
        <begin position="33"/>
        <end position="53"/>
    </location>
</feature>
<dbReference type="InterPro" id="IPR023365">
    <property type="entry name" value="Sortase_dom-sf"/>
</dbReference>
<evidence type="ECO:0000313" key="4">
    <source>
        <dbReference type="Proteomes" id="UP000176682"/>
    </source>
</evidence>
<keyword evidence="1" id="KW-0378">Hydrolase</keyword>
<dbReference type="Gene3D" id="2.40.260.10">
    <property type="entry name" value="Sortase"/>
    <property type="match status" value="1"/>
</dbReference>
<organism evidence="3 4">
    <name type="scientific">Candidatus Collierbacteria bacterium RIFOXYB1_FULL_49_13</name>
    <dbReference type="NCBI Taxonomy" id="1817728"/>
    <lineage>
        <taxon>Bacteria</taxon>
        <taxon>Candidatus Collieribacteriota</taxon>
    </lineage>
</organism>